<dbReference type="Pfam" id="PF00072">
    <property type="entry name" value="Response_reg"/>
    <property type="match status" value="1"/>
</dbReference>
<feature type="DNA-binding region" description="OmpR/PhoB-type" evidence="7">
    <location>
        <begin position="140"/>
        <end position="245"/>
    </location>
</feature>
<feature type="region of interest" description="Disordered" evidence="8">
    <location>
        <begin position="244"/>
        <end position="263"/>
    </location>
</feature>
<evidence type="ECO:0000256" key="6">
    <source>
        <dbReference type="PROSITE-ProRule" id="PRU00169"/>
    </source>
</evidence>
<protein>
    <submittedName>
        <fullName evidence="11">DNA-binding response regulator</fullName>
    </submittedName>
</protein>
<dbReference type="InterPro" id="IPR016032">
    <property type="entry name" value="Sig_transdc_resp-reg_C-effctor"/>
</dbReference>
<feature type="compositionally biased region" description="Gly residues" evidence="8">
    <location>
        <begin position="251"/>
        <end position="263"/>
    </location>
</feature>
<dbReference type="RefSeq" id="WP_189987955.1">
    <property type="nucleotide sequence ID" value="NZ_BMZS01000002.1"/>
</dbReference>
<dbReference type="GO" id="GO:0000976">
    <property type="term" value="F:transcription cis-regulatory region binding"/>
    <property type="evidence" value="ECO:0007669"/>
    <property type="project" value="TreeGrafter"/>
</dbReference>
<dbReference type="Gene3D" id="3.40.50.2300">
    <property type="match status" value="1"/>
</dbReference>
<dbReference type="SUPFAM" id="SSF46894">
    <property type="entry name" value="C-terminal effector domain of the bipartite response regulators"/>
    <property type="match status" value="1"/>
</dbReference>
<evidence type="ECO:0000259" key="10">
    <source>
        <dbReference type="PROSITE" id="PS51755"/>
    </source>
</evidence>
<dbReference type="SUPFAM" id="SSF52172">
    <property type="entry name" value="CheY-like"/>
    <property type="match status" value="1"/>
</dbReference>
<proteinExistence type="predicted"/>
<keyword evidence="12" id="KW-1185">Reference proteome</keyword>
<dbReference type="PANTHER" id="PTHR48111:SF1">
    <property type="entry name" value="TWO-COMPONENT RESPONSE REGULATOR ORR33"/>
    <property type="match status" value="1"/>
</dbReference>
<dbReference type="EMBL" id="BMZS01000002">
    <property type="protein sequence ID" value="GHD44189.1"/>
    <property type="molecule type" value="Genomic_DNA"/>
</dbReference>
<dbReference type="InterPro" id="IPR039420">
    <property type="entry name" value="WalR-like"/>
</dbReference>
<dbReference type="AlphaFoldDB" id="A0A918XPC8"/>
<dbReference type="GO" id="GO:0005829">
    <property type="term" value="C:cytosol"/>
    <property type="evidence" value="ECO:0007669"/>
    <property type="project" value="TreeGrafter"/>
</dbReference>
<dbReference type="InterPro" id="IPR036388">
    <property type="entry name" value="WH-like_DNA-bd_sf"/>
</dbReference>
<keyword evidence="1 6" id="KW-0597">Phosphoprotein</keyword>
<keyword evidence="5" id="KW-0804">Transcription</keyword>
<reference evidence="11" key="1">
    <citation type="journal article" date="2014" name="Int. J. Syst. Evol. Microbiol.">
        <title>Complete genome sequence of Corynebacterium casei LMG S-19264T (=DSM 44701T), isolated from a smear-ripened cheese.</title>
        <authorList>
            <consortium name="US DOE Joint Genome Institute (JGI-PGF)"/>
            <person name="Walter F."/>
            <person name="Albersmeier A."/>
            <person name="Kalinowski J."/>
            <person name="Ruckert C."/>
        </authorList>
    </citation>
    <scope>NUCLEOTIDE SEQUENCE</scope>
    <source>
        <strain evidence="11">KCTC 42651</strain>
    </source>
</reference>
<feature type="modified residue" description="4-aspartylphosphate" evidence="6">
    <location>
        <position position="56"/>
    </location>
</feature>
<evidence type="ECO:0000259" key="9">
    <source>
        <dbReference type="PROSITE" id="PS50110"/>
    </source>
</evidence>
<dbReference type="InterPro" id="IPR011006">
    <property type="entry name" value="CheY-like_superfamily"/>
</dbReference>
<evidence type="ECO:0000256" key="1">
    <source>
        <dbReference type="ARBA" id="ARBA00022553"/>
    </source>
</evidence>
<evidence type="ECO:0000313" key="12">
    <source>
        <dbReference type="Proteomes" id="UP000630353"/>
    </source>
</evidence>
<evidence type="ECO:0000256" key="4">
    <source>
        <dbReference type="ARBA" id="ARBA00023125"/>
    </source>
</evidence>
<accession>A0A918XPC8</accession>
<dbReference type="CDD" id="cd00383">
    <property type="entry name" value="trans_reg_C"/>
    <property type="match status" value="1"/>
</dbReference>
<keyword evidence="2" id="KW-0902">Two-component regulatory system</keyword>
<dbReference type="CDD" id="cd17574">
    <property type="entry name" value="REC_OmpR"/>
    <property type="match status" value="1"/>
</dbReference>
<dbReference type="SMART" id="SM00448">
    <property type="entry name" value="REC"/>
    <property type="match status" value="1"/>
</dbReference>
<evidence type="ECO:0000313" key="11">
    <source>
        <dbReference type="EMBL" id="GHD44189.1"/>
    </source>
</evidence>
<dbReference type="InterPro" id="IPR001867">
    <property type="entry name" value="OmpR/PhoB-type_DNA-bd"/>
</dbReference>
<feature type="domain" description="Response regulatory" evidence="9">
    <location>
        <begin position="6"/>
        <end position="121"/>
    </location>
</feature>
<sequence>MTDGARILVVDDDSIIRETLTLNLEDQGFEVDGLASGEALLEHLEAGGGADLILLDWKMGRLSGLDTLREMSRRGVEVPVIFLTSLTDQIYEEAALATGALDFIDKSRSFSILLHRVRTVLAGRRVAGGADGTAAGGDGQGIERIGGLTLDPDVGRAYWRDQLVPLTLTEFQIVHALAAAAGRDMRYREIYDLVHGDGFRAGASGDGYRANVRGFIKRIRRKFEEMDPAFSEIENYPGFGYRWRAQEPGGREPGGQKAGEGGA</sequence>
<evidence type="ECO:0000256" key="7">
    <source>
        <dbReference type="PROSITE-ProRule" id="PRU01091"/>
    </source>
</evidence>
<comment type="caution">
    <text evidence="11">The sequence shown here is derived from an EMBL/GenBank/DDBJ whole genome shotgun (WGS) entry which is preliminary data.</text>
</comment>
<dbReference type="GO" id="GO:0032993">
    <property type="term" value="C:protein-DNA complex"/>
    <property type="evidence" value="ECO:0007669"/>
    <property type="project" value="TreeGrafter"/>
</dbReference>
<dbReference type="PROSITE" id="PS51755">
    <property type="entry name" value="OMPR_PHOB"/>
    <property type="match status" value="1"/>
</dbReference>
<dbReference type="Pfam" id="PF00486">
    <property type="entry name" value="Trans_reg_C"/>
    <property type="match status" value="1"/>
</dbReference>
<evidence type="ECO:0000256" key="8">
    <source>
        <dbReference type="SAM" id="MobiDB-lite"/>
    </source>
</evidence>
<dbReference type="Proteomes" id="UP000630353">
    <property type="component" value="Unassembled WGS sequence"/>
</dbReference>
<gene>
    <name evidence="11" type="ORF">GCM10017083_11350</name>
</gene>
<dbReference type="Gene3D" id="1.10.10.10">
    <property type="entry name" value="Winged helix-like DNA-binding domain superfamily/Winged helix DNA-binding domain"/>
    <property type="match status" value="1"/>
</dbReference>
<evidence type="ECO:0000256" key="5">
    <source>
        <dbReference type="ARBA" id="ARBA00023163"/>
    </source>
</evidence>
<name>A0A918XPC8_9PROT</name>
<dbReference type="GO" id="GO:0000156">
    <property type="term" value="F:phosphorelay response regulator activity"/>
    <property type="evidence" value="ECO:0007669"/>
    <property type="project" value="TreeGrafter"/>
</dbReference>
<organism evidence="11 12">
    <name type="scientific">Thalassobaculum fulvum</name>
    <dbReference type="NCBI Taxonomy" id="1633335"/>
    <lineage>
        <taxon>Bacteria</taxon>
        <taxon>Pseudomonadati</taxon>
        <taxon>Pseudomonadota</taxon>
        <taxon>Alphaproteobacteria</taxon>
        <taxon>Rhodospirillales</taxon>
        <taxon>Thalassobaculaceae</taxon>
        <taxon>Thalassobaculum</taxon>
    </lineage>
</organism>
<dbReference type="SMART" id="SM00862">
    <property type="entry name" value="Trans_reg_C"/>
    <property type="match status" value="1"/>
</dbReference>
<dbReference type="InterPro" id="IPR001789">
    <property type="entry name" value="Sig_transdc_resp-reg_receiver"/>
</dbReference>
<dbReference type="PANTHER" id="PTHR48111">
    <property type="entry name" value="REGULATOR OF RPOS"/>
    <property type="match status" value="1"/>
</dbReference>
<dbReference type="PROSITE" id="PS50110">
    <property type="entry name" value="RESPONSE_REGULATORY"/>
    <property type="match status" value="1"/>
</dbReference>
<keyword evidence="4 7" id="KW-0238">DNA-binding</keyword>
<evidence type="ECO:0000256" key="3">
    <source>
        <dbReference type="ARBA" id="ARBA00023015"/>
    </source>
</evidence>
<feature type="domain" description="OmpR/PhoB-type" evidence="10">
    <location>
        <begin position="140"/>
        <end position="245"/>
    </location>
</feature>
<dbReference type="GO" id="GO:0006355">
    <property type="term" value="P:regulation of DNA-templated transcription"/>
    <property type="evidence" value="ECO:0007669"/>
    <property type="project" value="InterPro"/>
</dbReference>
<evidence type="ECO:0000256" key="2">
    <source>
        <dbReference type="ARBA" id="ARBA00023012"/>
    </source>
</evidence>
<reference evidence="11" key="2">
    <citation type="submission" date="2020-09" db="EMBL/GenBank/DDBJ databases">
        <authorList>
            <person name="Sun Q."/>
            <person name="Kim S."/>
        </authorList>
    </citation>
    <scope>NUCLEOTIDE SEQUENCE</scope>
    <source>
        <strain evidence="11">KCTC 42651</strain>
    </source>
</reference>
<keyword evidence="3" id="KW-0805">Transcription regulation</keyword>